<feature type="compositionally biased region" description="Polar residues" evidence="1">
    <location>
        <begin position="363"/>
        <end position="377"/>
    </location>
</feature>
<feature type="region of interest" description="Disordered" evidence="1">
    <location>
        <begin position="473"/>
        <end position="496"/>
    </location>
</feature>
<dbReference type="EMBL" id="JAQOWY010000564">
    <property type="protein sequence ID" value="KAK1840412.1"/>
    <property type="molecule type" value="Genomic_DNA"/>
</dbReference>
<feature type="region of interest" description="Disordered" evidence="1">
    <location>
        <begin position="245"/>
        <end position="321"/>
    </location>
</feature>
<gene>
    <name evidence="2" type="ORF">CCHR01_16954</name>
</gene>
<feature type="compositionally biased region" description="Polar residues" evidence="1">
    <location>
        <begin position="297"/>
        <end position="321"/>
    </location>
</feature>
<evidence type="ECO:0000313" key="2">
    <source>
        <dbReference type="EMBL" id="KAK1840412.1"/>
    </source>
</evidence>
<feature type="compositionally biased region" description="Basic and acidic residues" evidence="1">
    <location>
        <begin position="477"/>
        <end position="494"/>
    </location>
</feature>
<feature type="compositionally biased region" description="Basic and acidic residues" evidence="1">
    <location>
        <begin position="97"/>
        <end position="121"/>
    </location>
</feature>
<evidence type="ECO:0000256" key="1">
    <source>
        <dbReference type="SAM" id="MobiDB-lite"/>
    </source>
</evidence>
<protein>
    <submittedName>
        <fullName evidence="2">Uncharacterized protein</fullName>
    </submittedName>
</protein>
<feature type="region of interest" description="Disordered" evidence="1">
    <location>
        <begin position="517"/>
        <end position="558"/>
    </location>
</feature>
<feature type="compositionally biased region" description="Basic and acidic residues" evidence="1">
    <location>
        <begin position="869"/>
        <end position="878"/>
    </location>
</feature>
<feature type="region of interest" description="Disordered" evidence="1">
    <location>
        <begin position="151"/>
        <end position="209"/>
    </location>
</feature>
<comment type="caution">
    <text evidence="2">The sequence shown here is derived from an EMBL/GenBank/DDBJ whole genome shotgun (WGS) entry which is preliminary data.</text>
</comment>
<feature type="compositionally biased region" description="Basic and acidic residues" evidence="1">
    <location>
        <begin position="411"/>
        <end position="422"/>
    </location>
</feature>
<feature type="compositionally biased region" description="Low complexity" evidence="1">
    <location>
        <begin position="8"/>
        <end position="20"/>
    </location>
</feature>
<feature type="region of interest" description="Disordered" evidence="1">
    <location>
        <begin position="411"/>
        <end position="461"/>
    </location>
</feature>
<feature type="compositionally biased region" description="Polar residues" evidence="1">
    <location>
        <begin position="168"/>
        <end position="182"/>
    </location>
</feature>
<name>A0AAD9A5C2_9PEZI</name>
<feature type="region of interest" description="Disordered" evidence="1">
    <location>
        <begin position="93"/>
        <end position="121"/>
    </location>
</feature>
<dbReference type="AlphaFoldDB" id="A0AAD9A5C2"/>
<dbReference type="Proteomes" id="UP001243330">
    <property type="component" value="Unassembled WGS sequence"/>
</dbReference>
<feature type="compositionally biased region" description="Polar residues" evidence="1">
    <location>
        <begin position="151"/>
        <end position="161"/>
    </location>
</feature>
<accession>A0AAD9A5C2</accession>
<feature type="region of interest" description="Disordered" evidence="1">
    <location>
        <begin position="808"/>
        <end position="837"/>
    </location>
</feature>
<organism evidence="2 3">
    <name type="scientific">Colletotrichum chrysophilum</name>
    <dbReference type="NCBI Taxonomy" id="1836956"/>
    <lineage>
        <taxon>Eukaryota</taxon>
        <taxon>Fungi</taxon>
        <taxon>Dikarya</taxon>
        <taxon>Ascomycota</taxon>
        <taxon>Pezizomycotina</taxon>
        <taxon>Sordariomycetes</taxon>
        <taxon>Hypocreomycetidae</taxon>
        <taxon>Glomerellales</taxon>
        <taxon>Glomerellaceae</taxon>
        <taxon>Colletotrichum</taxon>
        <taxon>Colletotrichum gloeosporioides species complex</taxon>
    </lineage>
</organism>
<keyword evidence="3" id="KW-1185">Reference proteome</keyword>
<feature type="region of interest" description="Disordered" evidence="1">
    <location>
        <begin position="853"/>
        <end position="913"/>
    </location>
</feature>
<feature type="compositionally biased region" description="Polar residues" evidence="1">
    <location>
        <begin position="547"/>
        <end position="557"/>
    </location>
</feature>
<feature type="region of interest" description="Disordered" evidence="1">
    <location>
        <begin position="361"/>
        <end position="380"/>
    </location>
</feature>
<feature type="region of interest" description="Disordered" evidence="1">
    <location>
        <begin position="1"/>
        <end position="57"/>
    </location>
</feature>
<sequence length="1028" mass="113089">MEGNYVQRSASHGSLRSSYRSRSRPPAGHSLPHRPLRSVTESAGLLPSPGPLESMLKTTTETGDIGIFTIKPIAPAATIHHCARSRPSIDASSIFRSESRSSIRTESKISRRRYGSDRDTNSEIISMYGSESNPSSGLSLRSPRVNQFRRSYSLTATAPRQLSRKVSSRTLQSPLGSGNLQRPRSPFPYPTRLKRPGVRPSSPAVTENGRVDYSRMVELDRISFVSLNDSTGVTSRVDQLQRTVHGSYMPTYPRTRLAPPLSLRSDTNQSMPSLPYGNSKMAPLSRDGRSQSHRALLSSQWSGERSGTIRRQNSTDQSLRSSSLTSVIDMYCKQTPNSASAPIRTLRPAGSFYYDYTEGFETPETTDAAPTNETNTPLAPIPKRASSLVKALVLRDETKARLDAVVDISVKDSSDSSGDDGRGAAQGHADSRDISPSLAPFSFEKDGSSVPHPNDADGGKGYFNMMSLFADDSDASQSEHARNSARRGLKDNAQEHSIITGNERDQTRADVLTRGCFDSIPPQDEVAKRSSGQGKLRKSPSAPAAVMSTSRQSSSQGGLAALLRSSVRNSIDPGLSDLAALVSSFERIAKSPFLRKEKGCSGMTDDANYGDSKYSDESKANAEELISATRQNTDQVDANSKAVASKPFFRGHRRNQAVACISTNSLRSETPTSTQSANATIICPEPISPARELRVRNSIPQLMKALPSIPNESPYMSPHASIRSTDDLRFPVEFSPFKLEILATPRSSPRITLKSTVEDHESYRASIEIETDSLDRSTDRKSVSSEVNIIEDVPVSCTPYEQNSVDVGCAAEPRGPTQSIRLRTSRDPLGMELEENPSGTVRRYLSFSKDRPLSDLVEDPSEGTQAQVQDRKPRDGRVYQRKGRQFRLVTPNGRGARRVNRPPYSPADTNSSDGYLHERYIPLAHPVDENLRPSSSIEGYDLSDTRSFSSDLSFIRPKIIRKKLSHLKIRMARSRLNLRGRNIGSTDSDATIRLQVQRGVSAPGQSKKVGKRMKGWFRRAVHIVIRRR</sequence>
<reference evidence="2" key="1">
    <citation type="submission" date="2023-01" db="EMBL/GenBank/DDBJ databases">
        <title>Colletotrichum chrysophilum M932 genome sequence.</title>
        <authorList>
            <person name="Baroncelli R."/>
        </authorList>
    </citation>
    <scope>NUCLEOTIDE SEQUENCE</scope>
    <source>
        <strain evidence="2">M932</strain>
    </source>
</reference>
<proteinExistence type="predicted"/>
<evidence type="ECO:0000313" key="3">
    <source>
        <dbReference type="Proteomes" id="UP001243330"/>
    </source>
</evidence>